<dbReference type="AlphaFoldDB" id="A0A9W8UKN6"/>
<keyword evidence="2" id="KW-1185">Reference proteome</keyword>
<dbReference type="GeneID" id="80897756"/>
<dbReference type="KEGG" id="amus:LMH87_010597"/>
<dbReference type="EMBL" id="JAJHUN010000008">
    <property type="protein sequence ID" value="KAJ4154134.1"/>
    <property type="molecule type" value="Genomic_DNA"/>
</dbReference>
<evidence type="ECO:0000313" key="1">
    <source>
        <dbReference type="EMBL" id="KAJ4154134.1"/>
    </source>
</evidence>
<evidence type="ECO:0008006" key="3">
    <source>
        <dbReference type="Google" id="ProtNLM"/>
    </source>
</evidence>
<gene>
    <name evidence="1" type="ORF">LMH87_010597</name>
</gene>
<comment type="caution">
    <text evidence="1">The sequence shown here is derived from an EMBL/GenBank/DDBJ whole genome shotgun (WGS) entry which is preliminary data.</text>
</comment>
<dbReference type="Proteomes" id="UP001144673">
    <property type="component" value="Chromosome 5"/>
</dbReference>
<dbReference type="RefSeq" id="XP_056054792.1">
    <property type="nucleotide sequence ID" value="XM_056197777.1"/>
</dbReference>
<evidence type="ECO:0000313" key="2">
    <source>
        <dbReference type="Proteomes" id="UP001144673"/>
    </source>
</evidence>
<name>A0A9W8UKN6_AKAMU</name>
<sequence>MDPVSALGVAAAVVQFVDFGVRLISSTGQLYRSASGHTEEEVYLITIASDLSQLARCVRTEAMSLSRTKTDDIGGPHSTLRTICEQCEEAAKQLDAAIHKVRKEGSVNPFTFGRTDGPISFSHRDEGNRGNLRRLVNTFPAAISQQCWEYFESDQQETWKRWSVFPTSRTK</sequence>
<protein>
    <recommendedName>
        <fullName evidence="3">Fungal N-terminal domain-containing protein</fullName>
    </recommendedName>
</protein>
<reference evidence="1" key="1">
    <citation type="journal article" date="2023" name="Access Microbiol">
        <title>De-novo genome assembly for Akanthomyces muscarius, a biocontrol agent of insect agricultural pests.</title>
        <authorList>
            <person name="Erdos Z."/>
            <person name="Studholme D.J."/>
            <person name="Raymond B."/>
            <person name="Sharma M."/>
        </authorList>
    </citation>
    <scope>NUCLEOTIDE SEQUENCE</scope>
    <source>
        <strain evidence="1">Ve6</strain>
    </source>
</reference>
<accession>A0A9W8UKN6</accession>
<organism evidence="1 2">
    <name type="scientific">Akanthomyces muscarius</name>
    <name type="common">Entomopathogenic fungus</name>
    <name type="synonym">Lecanicillium muscarium</name>
    <dbReference type="NCBI Taxonomy" id="2231603"/>
    <lineage>
        <taxon>Eukaryota</taxon>
        <taxon>Fungi</taxon>
        <taxon>Dikarya</taxon>
        <taxon>Ascomycota</taxon>
        <taxon>Pezizomycotina</taxon>
        <taxon>Sordariomycetes</taxon>
        <taxon>Hypocreomycetidae</taxon>
        <taxon>Hypocreales</taxon>
        <taxon>Cordycipitaceae</taxon>
        <taxon>Akanthomyces</taxon>
    </lineage>
</organism>
<proteinExistence type="predicted"/>